<dbReference type="SUPFAM" id="SSF48065">
    <property type="entry name" value="DBL homology domain (DH-domain)"/>
    <property type="match status" value="1"/>
</dbReference>
<reference evidence="3" key="1">
    <citation type="submission" date="2020-11" db="EMBL/GenBank/DDBJ databases">
        <authorList>
            <person name="Tran Van P."/>
        </authorList>
    </citation>
    <scope>NUCLEOTIDE SEQUENCE</scope>
</reference>
<name>A0A7R9CD10_TIMCR</name>
<feature type="compositionally biased region" description="Polar residues" evidence="1">
    <location>
        <begin position="431"/>
        <end position="441"/>
    </location>
</feature>
<dbReference type="GO" id="GO:0005085">
    <property type="term" value="F:guanyl-nucleotide exchange factor activity"/>
    <property type="evidence" value="ECO:0007669"/>
    <property type="project" value="InterPro"/>
</dbReference>
<evidence type="ECO:0000313" key="3">
    <source>
        <dbReference type="EMBL" id="CAD7392414.1"/>
    </source>
</evidence>
<feature type="region of interest" description="Disordered" evidence="1">
    <location>
        <begin position="413"/>
        <end position="447"/>
    </location>
</feature>
<organism evidence="3">
    <name type="scientific">Timema cristinae</name>
    <name type="common">Walking stick</name>
    <dbReference type="NCBI Taxonomy" id="61476"/>
    <lineage>
        <taxon>Eukaryota</taxon>
        <taxon>Metazoa</taxon>
        <taxon>Ecdysozoa</taxon>
        <taxon>Arthropoda</taxon>
        <taxon>Hexapoda</taxon>
        <taxon>Insecta</taxon>
        <taxon>Pterygota</taxon>
        <taxon>Neoptera</taxon>
        <taxon>Polyneoptera</taxon>
        <taxon>Phasmatodea</taxon>
        <taxon>Timematodea</taxon>
        <taxon>Timematoidea</taxon>
        <taxon>Timematidae</taxon>
        <taxon>Timema</taxon>
    </lineage>
</organism>
<feature type="compositionally biased region" description="Acidic residues" evidence="1">
    <location>
        <begin position="668"/>
        <end position="690"/>
    </location>
</feature>
<dbReference type="Pfam" id="PF00621">
    <property type="entry name" value="RhoGEF"/>
    <property type="match status" value="1"/>
</dbReference>
<dbReference type="PANTHER" id="PTHR12673:SF267">
    <property type="entry name" value="PROTEIN CBG10230"/>
    <property type="match status" value="1"/>
</dbReference>
<dbReference type="EMBL" id="OC316544">
    <property type="protein sequence ID" value="CAD7392414.1"/>
    <property type="molecule type" value="Genomic_DNA"/>
</dbReference>
<dbReference type="AlphaFoldDB" id="A0A7R9CD10"/>
<proteinExistence type="predicted"/>
<dbReference type="PANTHER" id="PTHR12673">
    <property type="entry name" value="FACIOGENITAL DYSPLASIA PROTEIN"/>
    <property type="match status" value="1"/>
</dbReference>
<dbReference type="PROSITE" id="PS50010">
    <property type="entry name" value="DH_2"/>
    <property type="match status" value="1"/>
</dbReference>
<dbReference type="InterPro" id="IPR035899">
    <property type="entry name" value="DBL_dom_sf"/>
</dbReference>
<accession>A0A7R9CD10</accession>
<dbReference type="InterPro" id="IPR000219">
    <property type="entry name" value="DH_dom"/>
</dbReference>
<evidence type="ECO:0000256" key="1">
    <source>
        <dbReference type="SAM" id="MobiDB-lite"/>
    </source>
</evidence>
<gene>
    <name evidence="3" type="ORF">TCEB3V08_LOCUS438</name>
</gene>
<dbReference type="InterPro" id="IPR051092">
    <property type="entry name" value="FYVE_RhoGEF_PH"/>
</dbReference>
<feature type="domain" description="DH" evidence="2">
    <location>
        <begin position="581"/>
        <end position="653"/>
    </location>
</feature>
<dbReference type="SMART" id="SM00325">
    <property type="entry name" value="RhoGEF"/>
    <property type="match status" value="1"/>
</dbReference>
<dbReference type="Gene3D" id="1.20.900.10">
    <property type="entry name" value="Dbl homology (DH) domain"/>
    <property type="match status" value="1"/>
</dbReference>
<dbReference type="GO" id="GO:0005737">
    <property type="term" value="C:cytoplasm"/>
    <property type="evidence" value="ECO:0007669"/>
    <property type="project" value="TreeGrafter"/>
</dbReference>
<sequence>MSSSVAMNSSYVQSGANLWHVSSLHSRVKVRWADEGAVVELGCSSMEGPTCGSMEGPGWELAPTGSGSSGSSALAAVENIRTALTGRTKWACREQLAITAGLTAFQLARIPSKVLNTSHFLTSLPMYNIEEVSLHLRGGRVENHLGKTIPSSPQGDSNLNLPVLGNLAQHETSALANYDIEAGMKKVEFREKYPHLCGGSGKPFRKKLITPDQDSNTDLSVISSPVNCRNDALDLAATKAGLAGHESRCSILSLDAIVGDFGNNVRIRNFTTHCPSFTHVDKIHIGYGRIRIILMLLLIKYSKLNWLMATKENGRNFRCPSHGFCHERSLTYLKKDPSDEAHCEETSSLRVMALRATEEETKLISNIERSPQSNVEAPVAKLEEFDILYDSHNLLSPTRPPRIVKKLLNQGTLTTHSDNTPPELPAKKSLLSHNSYQSSPKECSPTIRENIDDSEVSQNPKQGRIASWFNTLSKGNKNKDKRDSLSRFYYDQKVVSHENIDNGAEKSSDIFATNLKLNSPEEDVNLPVYNIHDVNRPASGLSDTLDFDQKSDVPLSEDSFDIGPHSDSENDDYDECCIKYPKFAKVLKDFETTPRCQKLSLKHYMLKPIQRIPQYRLLLDDYLRNLLCESPDYEDTKIALKIVCDVADHANRSLKLGELEQDELDNVEDDFGEDNSDDDPDFVEIQDPSDTEASVGQNDKSPKEAWELLIDDDIISTVTFRTNEEIMRKIPTVNQHQRYPNNTDSIESSRRLITLVLPGYGQGRSQVNAEVSCFCEPLKDTSR</sequence>
<protein>
    <recommendedName>
        <fullName evidence="2">DH domain-containing protein</fullName>
    </recommendedName>
</protein>
<feature type="region of interest" description="Disordered" evidence="1">
    <location>
        <begin position="668"/>
        <end position="700"/>
    </location>
</feature>
<evidence type="ECO:0000259" key="2">
    <source>
        <dbReference type="PROSITE" id="PS50010"/>
    </source>
</evidence>